<evidence type="ECO:0000313" key="2">
    <source>
        <dbReference type="Proteomes" id="UP000542742"/>
    </source>
</evidence>
<dbReference type="EMBL" id="JACHMF010000001">
    <property type="protein sequence ID" value="MBB4697896.1"/>
    <property type="molecule type" value="Genomic_DNA"/>
</dbReference>
<evidence type="ECO:0008006" key="3">
    <source>
        <dbReference type="Google" id="ProtNLM"/>
    </source>
</evidence>
<dbReference type="RefSeq" id="WP_184955968.1">
    <property type="nucleotide sequence ID" value="NZ_BOMC01000025.1"/>
</dbReference>
<protein>
    <recommendedName>
        <fullName evidence="3">Mini-circle protein</fullName>
    </recommendedName>
</protein>
<dbReference type="SUPFAM" id="SSF109854">
    <property type="entry name" value="DinB/YfiT-like putative metalloenzymes"/>
    <property type="match status" value="1"/>
</dbReference>
<dbReference type="Pfam" id="PF04978">
    <property type="entry name" value="MST"/>
    <property type="match status" value="1"/>
</dbReference>
<dbReference type="Gene3D" id="1.20.120.450">
    <property type="entry name" value="dinb family like domain"/>
    <property type="match status" value="1"/>
</dbReference>
<dbReference type="InterPro" id="IPR007061">
    <property type="entry name" value="MST-like"/>
</dbReference>
<keyword evidence="2" id="KW-1185">Reference proteome</keyword>
<dbReference type="AlphaFoldDB" id="A0A7W7D318"/>
<sequence length="135" mass="15028">MPAEKSVLLDVLDGLRDSIAGKLDGVPEPQVRTAGVASGTNLLGLIKHLTYVERFYFLGEPITNLNRTLRPTRTETVDGILAGYREAIEESNRVIGSWRDLDEHRWTLVHMIEETGRHAGHADILREQIDGATGR</sequence>
<reference evidence="1 2" key="1">
    <citation type="submission" date="2020-08" db="EMBL/GenBank/DDBJ databases">
        <title>Sequencing the genomes of 1000 actinobacteria strains.</title>
        <authorList>
            <person name="Klenk H.-P."/>
        </authorList>
    </citation>
    <scope>NUCLEOTIDE SEQUENCE [LARGE SCALE GENOMIC DNA]</scope>
    <source>
        <strain evidence="1 2">DSM 45518</strain>
    </source>
</reference>
<accession>A0A7W7D318</accession>
<comment type="caution">
    <text evidence="1">The sequence shown here is derived from an EMBL/GenBank/DDBJ whole genome shotgun (WGS) entry which is preliminary data.</text>
</comment>
<dbReference type="InterPro" id="IPR034660">
    <property type="entry name" value="DinB/YfiT-like"/>
</dbReference>
<gene>
    <name evidence="1" type="ORF">BKA14_008044</name>
</gene>
<evidence type="ECO:0000313" key="1">
    <source>
        <dbReference type="EMBL" id="MBB4697896.1"/>
    </source>
</evidence>
<name>A0A7W7D318_9ACTN</name>
<proteinExistence type="predicted"/>
<organism evidence="1 2">
    <name type="scientific">Paractinoplanes abujensis</name>
    <dbReference type="NCBI Taxonomy" id="882441"/>
    <lineage>
        <taxon>Bacteria</taxon>
        <taxon>Bacillati</taxon>
        <taxon>Actinomycetota</taxon>
        <taxon>Actinomycetes</taxon>
        <taxon>Micromonosporales</taxon>
        <taxon>Micromonosporaceae</taxon>
        <taxon>Paractinoplanes</taxon>
    </lineage>
</organism>
<dbReference type="Proteomes" id="UP000542742">
    <property type="component" value="Unassembled WGS sequence"/>
</dbReference>